<dbReference type="PROSITE" id="PS50089">
    <property type="entry name" value="ZF_RING_2"/>
    <property type="match status" value="1"/>
</dbReference>
<sequence>MLRCIQRQKKDIWEKMQEILEGMKPLPGKSRCSINRSKRVRQKLIFLILTLSTSKEDVQHMDFAPESEEDQLTYKYNCPVCLRYFDKILAGKCCGNYLCHLCIGDFIQMADRNKHYKMRCPMCNHEELNLQDVNPDEEVKKYGNTFISAKNLKETLKGICDNDDKIIFMKMSKFLEQIQLRQASSANNFYPSKLDTEFDSKDNIANLQHSLEQKNKTLQDFDKIDVEGLGINIITSHERPGASNDSINYRDDLEEQKDMIKMSPHKSIFSLKGNESGNLREILSDHQETKMKDFNDQNQEDNRAYIDMSNNT</sequence>
<keyword evidence="1" id="KW-0862">Zinc</keyword>
<dbReference type="AlphaFoldDB" id="A0AAD2CYW0"/>
<dbReference type="Gene3D" id="3.30.40.10">
    <property type="entry name" value="Zinc/RING finger domain, C3HC4 (zinc finger)"/>
    <property type="match status" value="1"/>
</dbReference>
<gene>
    <name evidence="4" type="ORF">ECRASSUSDP1_LOCUS16062</name>
</gene>
<feature type="region of interest" description="Disordered" evidence="2">
    <location>
        <begin position="291"/>
        <end position="312"/>
    </location>
</feature>
<evidence type="ECO:0000313" key="5">
    <source>
        <dbReference type="Proteomes" id="UP001295684"/>
    </source>
</evidence>
<dbReference type="EMBL" id="CAMPGE010016129">
    <property type="protein sequence ID" value="CAI2374705.1"/>
    <property type="molecule type" value="Genomic_DNA"/>
</dbReference>
<accession>A0AAD2CYW0</accession>
<name>A0AAD2CYW0_EUPCR</name>
<evidence type="ECO:0000256" key="2">
    <source>
        <dbReference type="SAM" id="MobiDB-lite"/>
    </source>
</evidence>
<evidence type="ECO:0000259" key="3">
    <source>
        <dbReference type="PROSITE" id="PS50089"/>
    </source>
</evidence>
<dbReference type="InterPro" id="IPR013083">
    <property type="entry name" value="Znf_RING/FYVE/PHD"/>
</dbReference>
<keyword evidence="5" id="KW-1185">Reference proteome</keyword>
<dbReference type="InterPro" id="IPR001841">
    <property type="entry name" value="Znf_RING"/>
</dbReference>
<comment type="caution">
    <text evidence="4">The sequence shown here is derived from an EMBL/GenBank/DDBJ whole genome shotgun (WGS) entry which is preliminary data.</text>
</comment>
<feature type="domain" description="RING-type" evidence="3">
    <location>
        <begin position="78"/>
        <end position="124"/>
    </location>
</feature>
<keyword evidence="1" id="KW-0479">Metal-binding</keyword>
<evidence type="ECO:0000313" key="4">
    <source>
        <dbReference type="EMBL" id="CAI2374705.1"/>
    </source>
</evidence>
<dbReference type="SUPFAM" id="SSF57850">
    <property type="entry name" value="RING/U-box"/>
    <property type="match status" value="1"/>
</dbReference>
<reference evidence="4" key="1">
    <citation type="submission" date="2023-07" db="EMBL/GenBank/DDBJ databases">
        <authorList>
            <consortium name="AG Swart"/>
            <person name="Singh M."/>
            <person name="Singh A."/>
            <person name="Seah K."/>
            <person name="Emmerich C."/>
        </authorList>
    </citation>
    <scope>NUCLEOTIDE SEQUENCE</scope>
    <source>
        <strain evidence="4">DP1</strain>
    </source>
</reference>
<dbReference type="Proteomes" id="UP001295684">
    <property type="component" value="Unassembled WGS sequence"/>
</dbReference>
<keyword evidence="1" id="KW-0863">Zinc-finger</keyword>
<proteinExistence type="predicted"/>
<dbReference type="GO" id="GO:0008270">
    <property type="term" value="F:zinc ion binding"/>
    <property type="evidence" value="ECO:0007669"/>
    <property type="project" value="UniProtKB-KW"/>
</dbReference>
<feature type="compositionally biased region" description="Basic and acidic residues" evidence="2">
    <location>
        <begin position="291"/>
        <end position="304"/>
    </location>
</feature>
<protein>
    <recommendedName>
        <fullName evidence="3">RING-type domain-containing protein</fullName>
    </recommendedName>
</protein>
<evidence type="ECO:0000256" key="1">
    <source>
        <dbReference type="PROSITE-ProRule" id="PRU00175"/>
    </source>
</evidence>
<organism evidence="4 5">
    <name type="scientific">Euplotes crassus</name>
    <dbReference type="NCBI Taxonomy" id="5936"/>
    <lineage>
        <taxon>Eukaryota</taxon>
        <taxon>Sar</taxon>
        <taxon>Alveolata</taxon>
        <taxon>Ciliophora</taxon>
        <taxon>Intramacronucleata</taxon>
        <taxon>Spirotrichea</taxon>
        <taxon>Hypotrichia</taxon>
        <taxon>Euplotida</taxon>
        <taxon>Euplotidae</taxon>
        <taxon>Moneuplotes</taxon>
    </lineage>
</organism>